<dbReference type="GeneID" id="28897281"/>
<keyword evidence="3" id="KW-1185">Reference proteome</keyword>
<feature type="compositionally biased region" description="Basic and acidic residues" evidence="1">
    <location>
        <begin position="126"/>
        <end position="136"/>
    </location>
</feature>
<reference evidence="2 3" key="1">
    <citation type="journal article" date="2016" name="Fungal Biol.">
        <title>The genome of Xylona heveae provides a window into fungal endophytism.</title>
        <authorList>
            <person name="Gazis R."/>
            <person name="Kuo A."/>
            <person name="Riley R."/>
            <person name="LaButti K."/>
            <person name="Lipzen A."/>
            <person name="Lin J."/>
            <person name="Amirebrahimi M."/>
            <person name="Hesse C.N."/>
            <person name="Spatafora J.W."/>
            <person name="Henrissat B."/>
            <person name="Hainaut M."/>
            <person name="Grigoriev I.V."/>
            <person name="Hibbett D.S."/>
        </authorList>
    </citation>
    <scope>NUCLEOTIDE SEQUENCE [LARGE SCALE GENOMIC DNA]</scope>
    <source>
        <strain evidence="2 3">TC161</strain>
    </source>
</reference>
<sequence>MPLSEADQSSWTFRLKHHKTTILLFVRPLQSFDSIKEDLLHALRSTRPDGTLNGNKIPTSSDEVVLGVPIDNNDLSKGWVALEIPESEILDEQGVKRKVGGKQSVLNQSPQGAGLKDGAVLAFKFREPGAGKTKDEDKDDLGLEDEQDDGQWDVSIPSYEEEYGSQADYSEE</sequence>
<name>A0A165I695_XYLHT</name>
<proteinExistence type="predicted"/>
<dbReference type="EMBL" id="KV407456">
    <property type="protein sequence ID" value="KZF24445.1"/>
    <property type="molecule type" value="Genomic_DNA"/>
</dbReference>
<feature type="compositionally biased region" description="Acidic residues" evidence="1">
    <location>
        <begin position="137"/>
        <end position="151"/>
    </location>
</feature>
<protein>
    <submittedName>
        <fullName evidence="2">Uncharacterized protein</fullName>
    </submittedName>
</protein>
<evidence type="ECO:0000313" key="2">
    <source>
        <dbReference type="EMBL" id="KZF24445.1"/>
    </source>
</evidence>
<dbReference type="Proteomes" id="UP000076632">
    <property type="component" value="Unassembled WGS sequence"/>
</dbReference>
<dbReference type="STRING" id="1328760.A0A165I695"/>
<feature type="region of interest" description="Disordered" evidence="1">
    <location>
        <begin position="126"/>
        <end position="172"/>
    </location>
</feature>
<evidence type="ECO:0000313" key="3">
    <source>
        <dbReference type="Proteomes" id="UP000076632"/>
    </source>
</evidence>
<accession>A0A165I695</accession>
<dbReference type="InParanoid" id="A0A165I695"/>
<dbReference type="RefSeq" id="XP_018190000.1">
    <property type="nucleotide sequence ID" value="XM_018332144.1"/>
</dbReference>
<feature type="compositionally biased region" description="Acidic residues" evidence="1">
    <location>
        <begin position="159"/>
        <end position="172"/>
    </location>
</feature>
<dbReference type="AlphaFoldDB" id="A0A165I695"/>
<gene>
    <name evidence="2" type="ORF">L228DRAFT_245376</name>
</gene>
<evidence type="ECO:0000256" key="1">
    <source>
        <dbReference type="SAM" id="MobiDB-lite"/>
    </source>
</evidence>
<dbReference type="OMA" id="IAFRFHK"/>
<dbReference type="OrthoDB" id="5376498at2759"/>
<organism evidence="2 3">
    <name type="scientific">Xylona heveae (strain CBS 132557 / TC161)</name>
    <dbReference type="NCBI Taxonomy" id="1328760"/>
    <lineage>
        <taxon>Eukaryota</taxon>
        <taxon>Fungi</taxon>
        <taxon>Dikarya</taxon>
        <taxon>Ascomycota</taxon>
        <taxon>Pezizomycotina</taxon>
        <taxon>Xylonomycetes</taxon>
        <taxon>Xylonales</taxon>
        <taxon>Xylonaceae</taxon>
        <taxon>Xylona</taxon>
    </lineage>
</organism>